<dbReference type="SUPFAM" id="SSF55729">
    <property type="entry name" value="Acyl-CoA N-acyltransferases (Nat)"/>
    <property type="match status" value="1"/>
</dbReference>
<dbReference type="GO" id="GO:0016747">
    <property type="term" value="F:acyltransferase activity, transferring groups other than amino-acyl groups"/>
    <property type="evidence" value="ECO:0007669"/>
    <property type="project" value="InterPro"/>
</dbReference>
<dbReference type="PANTHER" id="PTHR43451">
    <property type="entry name" value="ACETYLTRANSFERASE (GNAT) FAMILY PROTEIN"/>
    <property type="match status" value="1"/>
</dbReference>
<dbReference type="AlphaFoldDB" id="A0A1Y3CJ26"/>
<gene>
    <name evidence="2" type="ORF">B9T28_04045</name>
</gene>
<feature type="domain" description="N-acetyltransferase" evidence="1">
    <location>
        <begin position="3"/>
        <end position="152"/>
    </location>
</feature>
<reference evidence="2 3" key="1">
    <citation type="submission" date="2017-04" db="EMBL/GenBank/DDBJ databases">
        <title>High diversity of culturable Acinetobacter species in natural soil and water ecosystems.</title>
        <authorList>
            <person name="Nemec A."/>
            <person name="Radolfova-Krizova L."/>
        </authorList>
    </citation>
    <scope>NUCLEOTIDE SEQUENCE [LARGE SCALE GENOMIC DNA]</scope>
    <source>
        <strain evidence="2 3">ANC 4999</strain>
    </source>
</reference>
<organism evidence="2 3">
    <name type="scientific">Acinetobacter silvestris</name>
    <dbReference type="NCBI Taxonomy" id="1977882"/>
    <lineage>
        <taxon>Bacteria</taxon>
        <taxon>Pseudomonadati</taxon>
        <taxon>Pseudomonadota</taxon>
        <taxon>Gammaproteobacteria</taxon>
        <taxon>Moraxellales</taxon>
        <taxon>Moraxellaceae</taxon>
        <taxon>Acinetobacter</taxon>
    </lineage>
</organism>
<dbReference type="Proteomes" id="UP000242765">
    <property type="component" value="Unassembled WGS sequence"/>
</dbReference>
<dbReference type="Gene3D" id="3.40.630.30">
    <property type="match status" value="1"/>
</dbReference>
<sequence length="157" mass="18544">MSFIIRKAKYADAEQIYQLIKQLAPLFLDNYNFDTLEHFKCYKIAELIQNEEFEYLLAQNDKELIGVIALKKLSHLYHLFIAEKFQKQGYSRLLWNYLMGQYFANSSEIAHVTVNASLNSVTVYERLGFHRLEQAVQVFNGMQFVPMQYQIFQSHTV</sequence>
<name>A0A1Y3CJ26_9GAMM</name>
<keyword evidence="3" id="KW-1185">Reference proteome</keyword>
<evidence type="ECO:0000313" key="2">
    <source>
        <dbReference type="EMBL" id="OTG66434.1"/>
    </source>
</evidence>
<dbReference type="STRING" id="1977882.B9T28_04045"/>
<dbReference type="RefSeq" id="WP_086202678.1">
    <property type="nucleotide sequence ID" value="NZ_NEGB01000002.1"/>
</dbReference>
<dbReference type="PANTHER" id="PTHR43451:SF1">
    <property type="entry name" value="ACETYLTRANSFERASE"/>
    <property type="match status" value="1"/>
</dbReference>
<dbReference type="EMBL" id="NEGB01000002">
    <property type="protein sequence ID" value="OTG66434.1"/>
    <property type="molecule type" value="Genomic_DNA"/>
</dbReference>
<dbReference type="OrthoDB" id="9789605at2"/>
<proteinExistence type="predicted"/>
<dbReference type="InterPro" id="IPR052564">
    <property type="entry name" value="N-acetyltrans/Recomb-assoc"/>
</dbReference>
<comment type="caution">
    <text evidence="2">The sequence shown here is derived from an EMBL/GenBank/DDBJ whole genome shotgun (WGS) entry which is preliminary data.</text>
</comment>
<dbReference type="Pfam" id="PF13673">
    <property type="entry name" value="Acetyltransf_10"/>
    <property type="match status" value="1"/>
</dbReference>
<dbReference type="InterPro" id="IPR016181">
    <property type="entry name" value="Acyl_CoA_acyltransferase"/>
</dbReference>
<dbReference type="InterPro" id="IPR000182">
    <property type="entry name" value="GNAT_dom"/>
</dbReference>
<dbReference type="PROSITE" id="PS51186">
    <property type="entry name" value="GNAT"/>
    <property type="match status" value="1"/>
</dbReference>
<evidence type="ECO:0000259" key="1">
    <source>
        <dbReference type="PROSITE" id="PS51186"/>
    </source>
</evidence>
<protein>
    <recommendedName>
        <fullName evidence="1">N-acetyltransferase domain-containing protein</fullName>
    </recommendedName>
</protein>
<evidence type="ECO:0000313" key="3">
    <source>
        <dbReference type="Proteomes" id="UP000242765"/>
    </source>
</evidence>
<accession>A0A1Y3CJ26</accession>